<dbReference type="Gene3D" id="3.20.20.70">
    <property type="entry name" value="Aldolase class I"/>
    <property type="match status" value="1"/>
</dbReference>
<dbReference type="InterPro" id="IPR013785">
    <property type="entry name" value="Aldolase_TIM"/>
</dbReference>
<name>A0ABT3JH68_9SPHN</name>
<evidence type="ECO:0000313" key="2">
    <source>
        <dbReference type="EMBL" id="MCW3798085.1"/>
    </source>
</evidence>
<proteinExistence type="predicted"/>
<dbReference type="Pfam" id="PF14509">
    <property type="entry name" value="GH97_C"/>
    <property type="match status" value="1"/>
</dbReference>
<sequence length="60" mass="6712">MRQAGALQSIKDVAVDWEDTLMLAGEIGQSAVIARKKRGRPSRCIGGIMDEQRRLCRGRR</sequence>
<evidence type="ECO:0000259" key="1">
    <source>
        <dbReference type="Pfam" id="PF14509"/>
    </source>
</evidence>
<dbReference type="RefSeq" id="WP_264882759.1">
    <property type="nucleotide sequence ID" value="NZ_JAPDOB010000002.1"/>
</dbReference>
<organism evidence="2 3">
    <name type="scientific">Sphingomonas arvum</name>
    <dbReference type="NCBI Taxonomy" id="2992113"/>
    <lineage>
        <taxon>Bacteria</taxon>
        <taxon>Pseudomonadati</taxon>
        <taxon>Pseudomonadota</taxon>
        <taxon>Alphaproteobacteria</taxon>
        <taxon>Sphingomonadales</taxon>
        <taxon>Sphingomonadaceae</taxon>
        <taxon>Sphingomonas</taxon>
    </lineage>
</organism>
<dbReference type="Proteomes" id="UP001526246">
    <property type="component" value="Unassembled WGS sequence"/>
</dbReference>
<feature type="domain" description="Glycosyl-hydrolase 97 C-terminal oligomerisation" evidence="1">
    <location>
        <begin position="16"/>
        <end position="54"/>
    </location>
</feature>
<keyword evidence="3" id="KW-1185">Reference proteome</keyword>
<accession>A0ABT3JH68</accession>
<protein>
    <recommendedName>
        <fullName evidence="1">Glycosyl-hydrolase 97 C-terminal oligomerisation domain-containing protein</fullName>
    </recommendedName>
</protein>
<dbReference type="EMBL" id="JAPDOB010000002">
    <property type="protein sequence ID" value="MCW3798085.1"/>
    <property type="molecule type" value="Genomic_DNA"/>
</dbReference>
<gene>
    <name evidence="2" type="ORF">OMW55_09745</name>
</gene>
<evidence type="ECO:0000313" key="3">
    <source>
        <dbReference type="Proteomes" id="UP001526246"/>
    </source>
</evidence>
<reference evidence="2 3" key="1">
    <citation type="submission" date="2022-10" db="EMBL/GenBank/DDBJ databases">
        <title>Sphingomonas sp.</title>
        <authorList>
            <person name="Jin C."/>
        </authorList>
    </citation>
    <scope>NUCLEOTIDE SEQUENCE [LARGE SCALE GENOMIC DNA]</scope>
    <source>
        <strain evidence="2 3">BN140010</strain>
    </source>
</reference>
<dbReference type="InterPro" id="IPR029483">
    <property type="entry name" value="GH97_C"/>
</dbReference>
<comment type="caution">
    <text evidence="2">The sequence shown here is derived from an EMBL/GenBank/DDBJ whole genome shotgun (WGS) entry which is preliminary data.</text>
</comment>